<dbReference type="EMBL" id="CP019384">
    <property type="protein sequence ID" value="QAT16980.1"/>
    <property type="molecule type" value="Genomic_DNA"/>
</dbReference>
<dbReference type="GO" id="GO:0051536">
    <property type="term" value="F:iron-sulfur cluster binding"/>
    <property type="evidence" value="ECO:0007669"/>
    <property type="project" value="UniProtKB-KW"/>
</dbReference>
<evidence type="ECO:0000256" key="5">
    <source>
        <dbReference type="ARBA" id="ARBA00023014"/>
    </source>
</evidence>
<keyword evidence="3" id="KW-0479">Metal-binding</keyword>
<name>A0A410P4C9_VELA1</name>
<keyword evidence="2" id="KW-0949">S-adenosyl-L-methionine</keyword>
<keyword evidence="4" id="KW-0408">Iron</keyword>
<dbReference type="Pfam" id="PF04055">
    <property type="entry name" value="Radical_SAM"/>
    <property type="match status" value="1"/>
</dbReference>
<evidence type="ECO:0000256" key="1">
    <source>
        <dbReference type="ARBA" id="ARBA00001966"/>
    </source>
</evidence>
<dbReference type="AlphaFoldDB" id="A0A410P4C9"/>
<accession>A0A410P4C9</accession>
<keyword evidence="5" id="KW-0411">Iron-sulfur</keyword>
<dbReference type="KEGG" id="vai:BU251_04155"/>
<dbReference type="Gene3D" id="3.20.20.70">
    <property type="entry name" value="Aldolase class I"/>
    <property type="match status" value="1"/>
</dbReference>
<dbReference type="SUPFAM" id="SSF102114">
    <property type="entry name" value="Radical SAM enzymes"/>
    <property type="match status" value="1"/>
</dbReference>
<evidence type="ECO:0000256" key="4">
    <source>
        <dbReference type="ARBA" id="ARBA00023004"/>
    </source>
</evidence>
<sequence length="335" mass="38725">MPSIKYCWIFITDRCQLDCDYCFFSSKTRRQDLSLAQARQLLNILPKDPKTEFVISGGEPLLRWDFVKTLVRDIKKIRPKSSILLQSNMLLLTEEKMRFLRCHNISLEPGIDGNPESTARHRKGTSAQNYRLICTNIKKALRLGIEVFPTMTVHPQETRYMAKNFGFLSSLGVSRIDVHPAFLAPWDAASAKDFIDNYRHLAALSCARKRVLCPCYSRPMSYGHDLVVLPHGDVLANWTFMAFPKAIRDRFFILKLGTDGTAYNEAVYQGLLAHYRALFKNRTVSYREFSNYSAALAMRLWKRTRPKAGLRRYRDICRAVKNIDQTFLMTPRHAK</sequence>
<dbReference type="InterPro" id="IPR023867">
    <property type="entry name" value="Sulphatase_maturase_rSAM"/>
</dbReference>
<dbReference type="PANTHER" id="PTHR43273:SF8">
    <property type="entry name" value="RADICAL SAM DOMAIN PROTEIN"/>
    <property type="match status" value="1"/>
</dbReference>
<dbReference type="InterPro" id="IPR058240">
    <property type="entry name" value="rSAM_sf"/>
</dbReference>
<proteinExistence type="predicted"/>
<dbReference type="CDD" id="cd01335">
    <property type="entry name" value="Radical_SAM"/>
    <property type="match status" value="1"/>
</dbReference>
<keyword evidence="8" id="KW-1185">Reference proteome</keyword>
<reference evidence="7 8" key="1">
    <citation type="submission" date="2017-01" db="EMBL/GenBank/DDBJ databases">
        <title>First insights into the biology of 'candidatus Vampirococcus archaeovorus'.</title>
        <authorList>
            <person name="Kizina J."/>
            <person name="Jordan S."/>
            <person name="Stueber K."/>
            <person name="Reinhardt R."/>
            <person name="Harder J."/>
        </authorList>
    </citation>
    <scope>NUCLEOTIDE SEQUENCE [LARGE SCALE GENOMIC DNA]</scope>
    <source>
        <strain evidence="7 8">LiM</strain>
    </source>
</reference>
<protein>
    <recommendedName>
        <fullName evidence="6">Radical SAM core domain-containing protein</fullName>
    </recommendedName>
</protein>
<evidence type="ECO:0000256" key="2">
    <source>
        <dbReference type="ARBA" id="ARBA00022691"/>
    </source>
</evidence>
<gene>
    <name evidence="7" type="ORF">BU251_04155</name>
</gene>
<dbReference type="PROSITE" id="PS51918">
    <property type="entry name" value="RADICAL_SAM"/>
    <property type="match status" value="1"/>
</dbReference>
<evidence type="ECO:0000256" key="3">
    <source>
        <dbReference type="ARBA" id="ARBA00022723"/>
    </source>
</evidence>
<dbReference type="SFLD" id="SFLDS00029">
    <property type="entry name" value="Radical_SAM"/>
    <property type="match status" value="1"/>
</dbReference>
<organism evidence="7 8">
    <name type="scientific">Velamenicoccus archaeovorus</name>
    <dbReference type="NCBI Taxonomy" id="1930593"/>
    <lineage>
        <taxon>Bacteria</taxon>
        <taxon>Pseudomonadati</taxon>
        <taxon>Candidatus Omnitrophota</taxon>
        <taxon>Candidatus Velamenicoccus</taxon>
    </lineage>
</organism>
<feature type="domain" description="Radical SAM core" evidence="6">
    <location>
        <begin position="1"/>
        <end position="221"/>
    </location>
</feature>
<dbReference type="PANTHER" id="PTHR43273">
    <property type="entry name" value="ANAEROBIC SULFATASE-MATURATING ENZYME HOMOLOG ASLB-RELATED"/>
    <property type="match status" value="1"/>
</dbReference>
<dbReference type="Proteomes" id="UP000287243">
    <property type="component" value="Chromosome"/>
</dbReference>
<dbReference type="InterPro" id="IPR007197">
    <property type="entry name" value="rSAM"/>
</dbReference>
<dbReference type="SFLD" id="SFLDG01067">
    <property type="entry name" value="SPASM/twitch_domain_containing"/>
    <property type="match status" value="1"/>
</dbReference>
<evidence type="ECO:0000313" key="7">
    <source>
        <dbReference type="EMBL" id="QAT16980.1"/>
    </source>
</evidence>
<dbReference type="InterPro" id="IPR013785">
    <property type="entry name" value="Aldolase_TIM"/>
</dbReference>
<dbReference type="GO" id="GO:0016491">
    <property type="term" value="F:oxidoreductase activity"/>
    <property type="evidence" value="ECO:0007669"/>
    <property type="project" value="InterPro"/>
</dbReference>
<evidence type="ECO:0000259" key="6">
    <source>
        <dbReference type="PROSITE" id="PS51918"/>
    </source>
</evidence>
<comment type="cofactor">
    <cofactor evidence="1">
        <name>[4Fe-4S] cluster</name>
        <dbReference type="ChEBI" id="CHEBI:49883"/>
    </cofactor>
</comment>
<dbReference type="GO" id="GO:0046872">
    <property type="term" value="F:metal ion binding"/>
    <property type="evidence" value="ECO:0007669"/>
    <property type="project" value="UniProtKB-KW"/>
</dbReference>
<evidence type="ECO:0000313" key="8">
    <source>
        <dbReference type="Proteomes" id="UP000287243"/>
    </source>
</evidence>